<feature type="compositionally biased region" description="Low complexity" evidence="4">
    <location>
        <begin position="360"/>
        <end position="385"/>
    </location>
</feature>
<accession>A0A518DT44</accession>
<feature type="region of interest" description="Disordered" evidence="4">
    <location>
        <begin position="289"/>
        <end position="400"/>
    </location>
</feature>
<keyword evidence="2 3" id="KW-0802">TPR repeat</keyword>
<evidence type="ECO:0000313" key="5">
    <source>
        <dbReference type="EMBL" id="QDU94994.1"/>
    </source>
</evidence>
<evidence type="ECO:0000256" key="1">
    <source>
        <dbReference type="ARBA" id="ARBA00022737"/>
    </source>
</evidence>
<dbReference type="InterPro" id="IPR011990">
    <property type="entry name" value="TPR-like_helical_dom_sf"/>
</dbReference>
<dbReference type="Pfam" id="PF13432">
    <property type="entry name" value="TPR_16"/>
    <property type="match status" value="1"/>
</dbReference>
<evidence type="ECO:0000256" key="4">
    <source>
        <dbReference type="SAM" id="MobiDB-lite"/>
    </source>
</evidence>
<feature type="repeat" description="TPR" evidence="3">
    <location>
        <begin position="249"/>
        <end position="282"/>
    </location>
</feature>
<protein>
    <submittedName>
        <fullName evidence="5">Tetratricopeptide repeat protein</fullName>
    </submittedName>
</protein>
<feature type="repeat" description="TPR" evidence="3">
    <location>
        <begin position="185"/>
        <end position="218"/>
    </location>
</feature>
<feature type="repeat" description="TPR" evidence="3">
    <location>
        <begin position="117"/>
        <end position="150"/>
    </location>
</feature>
<proteinExistence type="predicted"/>
<feature type="repeat" description="TPR" evidence="3">
    <location>
        <begin position="151"/>
        <end position="184"/>
    </location>
</feature>
<dbReference type="Gene3D" id="1.25.40.10">
    <property type="entry name" value="Tetratricopeptide repeat domain"/>
    <property type="match status" value="2"/>
</dbReference>
<dbReference type="KEGG" id="lcre:Pla8534_28030"/>
<feature type="compositionally biased region" description="Low complexity" evidence="4">
    <location>
        <begin position="55"/>
        <end position="66"/>
    </location>
</feature>
<dbReference type="PANTHER" id="PTHR44943:SF8">
    <property type="entry name" value="TPR REPEAT-CONTAINING PROTEIN MJ0263"/>
    <property type="match status" value="1"/>
</dbReference>
<keyword evidence="6" id="KW-1185">Reference proteome</keyword>
<organism evidence="5 6">
    <name type="scientific">Lignipirellula cremea</name>
    <dbReference type="NCBI Taxonomy" id="2528010"/>
    <lineage>
        <taxon>Bacteria</taxon>
        <taxon>Pseudomonadati</taxon>
        <taxon>Planctomycetota</taxon>
        <taxon>Planctomycetia</taxon>
        <taxon>Pirellulales</taxon>
        <taxon>Pirellulaceae</taxon>
        <taxon>Lignipirellula</taxon>
    </lineage>
</organism>
<dbReference type="InterPro" id="IPR051685">
    <property type="entry name" value="Ycf3/AcsC/BcsC/TPR_MFPF"/>
</dbReference>
<dbReference type="PANTHER" id="PTHR44943">
    <property type="entry name" value="CELLULOSE SYNTHASE OPERON PROTEIN C"/>
    <property type="match status" value="1"/>
</dbReference>
<dbReference type="SMART" id="SM00028">
    <property type="entry name" value="TPR"/>
    <property type="match status" value="4"/>
</dbReference>
<evidence type="ECO:0000256" key="2">
    <source>
        <dbReference type="ARBA" id="ARBA00022803"/>
    </source>
</evidence>
<reference evidence="5 6" key="1">
    <citation type="submission" date="2019-02" db="EMBL/GenBank/DDBJ databases">
        <title>Deep-cultivation of Planctomycetes and their phenomic and genomic characterization uncovers novel biology.</title>
        <authorList>
            <person name="Wiegand S."/>
            <person name="Jogler M."/>
            <person name="Boedeker C."/>
            <person name="Pinto D."/>
            <person name="Vollmers J."/>
            <person name="Rivas-Marin E."/>
            <person name="Kohn T."/>
            <person name="Peeters S.H."/>
            <person name="Heuer A."/>
            <person name="Rast P."/>
            <person name="Oberbeckmann S."/>
            <person name="Bunk B."/>
            <person name="Jeske O."/>
            <person name="Meyerdierks A."/>
            <person name="Storesund J.E."/>
            <person name="Kallscheuer N."/>
            <person name="Luecker S."/>
            <person name="Lage O.M."/>
            <person name="Pohl T."/>
            <person name="Merkel B.J."/>
            <person name="Hornburger P."/>
            <person name="Mueller R.-W."/>
            <person name="Bruemmer F."/>
            <person name="Labrenz M."/>
            <person name="Spormann A.M."/>
            <person name="Op den Camp H."/>
            <person name="Overmann J."/>
            <person name="Amann R."/>
            <person name="Jetten M.S.M."/>
            <person name="Mascher T."/>
            <person name="Medema M.H."/>
            <person name="Devos D.P."/>
            <person name="Kaster A.-K."/>
            <person name="Ovreas L."/>
            <person name="Rohde M."/>
            <person name="Galperin M.Y."/>
            <person name="Jogler C."/>
        </authorList>
    </citation>
    <scope>NUCLEOTIDE SEQUENCE [LARGE SCALE GENOMIC DNA]</scope>
    <source>
        <strain evidence="5 6">Pla85_3_4</strain>
    </source>
</reference>
<dbReference type="PROSITE" id="PS50005">
    <property type="entry name" value="TPR"/>
    <property type="match status" value="4"/>
</dbReference>
<dbReference type="InterPro" id="IPR019734">
    <property type="entry name" value="TPR_rpt"/>
</dbReference>
<keyword evidence="1" id="KW-0677">Repeat</keyword>
<feature type="compositionally biased region" description="Polar residues" evidence="4">
    <location>
        <begin position="326"/>
        <end position="340"/>
    </location>
</feature>
<dbReference type="AlphaFoldDB" id="A0A518DT44"/>
<dbReference type="EMBL" id="CP036433">
    <property type="protein sequence ID" value="QDU94994.1"/>
    <property type="molecule type" value="Genomic_DNA"/>
</dbReference>
<evidence type="ECO:0000256" key="3">
    <source>
        <dbReference type="PROSITE-ProRule" id="PRU00339"/>
    </source>
</evidence>
<evidence type="ECO:0000313" key="6">
    <source>
        <dbReference type="Proteomes" id="UP000317648"/>
    </source>
</evidence>
<name>A0A518DT44_9BACT</name>
<dbReference type="Pfam" id="PF13181">
    <property type="entry name" value="TPR_8"/>
    <property type="match status" value="1"/>
</dbReference>
<feature type="region of interest" description="Disordered" evidence="4">
    <location>
        <begin position="47"/>
        <end position="78"/>
    </location>
</feature>
<dbReference type="Proteomes" id="UP000317648">
    <property type="component" value="Chromosome"/>
</dbReference>
<sequence length="400" mass="42597">MRASKKLTLPSPWANGVSSVAIYSKKTIACLAISAACCGCTSPFGKSKTDPLRETPSATSPARTSSGALGRPQAEPTTSQTIMQTGANFFGALTPKAKVIPAADPLDLNYGPQKMSPDVHIAAGQVHERNGLFDAAEAQYQKALSVDASNLTAMLHLGRLYDRQENFGGANKTYQAAVKAHPQSAVALNDMGLCLARQGRFAESQRILARAVEIAPNNRMYRNNAATVLVENGQIQEAYQQLASVNRDAVAHYNLAVLLYQHESLDKAHEHFTLAGQLDPSMTEALQMAARLQQPSAEPTAVAAQPAPASYAPSQPSYAASQPSYGSAQPQRSNPYQTVSGARPLQPSDSANVQWPGIRQPNVQQQPAPANDAPAAPAPYNYGPNSVAPEADLRMFPPVR</sequence>
<feature type="compositionally biased region" description="Low complexity" evidence="4">
    <location>
        <begin position="303"/>
        <end position="325"/>
    </location>
</feature>
<dbReference type="SUPFAM" id="SSF48452">
    <property type="entry name" value="TPR-like"/>
    <property type="match status" value="1"/>
</dbReference>
<gene>
    <name evidence="5" type="ORF">Pla8534_28030</name>
</gene>